<keyword evidence="5" id="KW-0699">rRNA-binding</keyword>
<comment type="function">
    <text evidence="5">One of two assembly initiator proteins, it binds directly to the 5'-end of the 23S rRNA, where it nucleates assembly of the 50S subunit.</text>
</comment>
<feature type="compositionally biased region" description="Basic and acidic residues" evidence="6">
    <location>
        <begin position="1"/>
        <end position="18"/>
    </location>
</feature>
<dbReference type="InterPro" id="IPR041988">
    <property type="entry name" value="Ribosomal_uL24_KOW"/>
</dbReference>
<accession>A0ABT6FI34</accession>
<evidence type="ECO:0000313" key="8">
    <source>
        <dbReference type="EMBL" id="MDG3007205.1"/>
    </source>
</evidence>
<organism evidence="8 9">
    <name type="scientific">Paludisphaera mucosa</name>
    <dbReference type="NCBI Taxonomy" id="3030827"/>
    <lineage>
        <taxon>Bacteria</taxon>
        <taxon>Pseudomonadati</taxon>
        <taxon>Planctomycetota</taxon>
        <taxon>Planctomycetia</taxon>
        <taxon>Isosphaerales</taxon>
        <taxon>Isosphaeraceae</taxon>
        <taxon>Paludisphaera</taxon>
    </lineage>
</organism>
<evidence type="ECO:0000259" key="7">
    <source>
        <dbReference type="Pfam" id="PF17136"/>
    </source>
</evidence>
<comment type="caution">
    <text evidence="8">The sequence shown here is derived from an EMBL/GenBank/DDBJ whole genome shotgun (WGS) entry which is preliminary data.</text>
</comment>
<feature type="domain" description="Large ribosomal subunit protein uL24 C-terminal" evidence="7">
    <location>
        <begin position="43"/>
        <end position="105"/>
    </location>
</feature>
<keyword evidence="2 5" id="KW-0689">Ribosomal protein</keyword>
<dbReference type="InterPro" id="IPR057264">
    <property type="entry name" value="Ribosomal_uL24_C"/>
</dbReference>
<keyword evidence="3 5" id="KW-0687">Ribonucleoprotein</keyword>
<dbReference type="RefSeq" id="WP_277863492.1">
    <property type="nucleotide sequence ID" value="NZ_JARRAG010000002.1"/>
</dbReference>
<evidence type="ECO:0000256" key="2">
    <source>
        <dbReference type="ARBA" id="ARBA00022980"/>
    </source>
</evidence>
<reference evidence="8 9" key="1">
    <citation type="submission" date="2023-03" db="EMBL/GenBank/DDBJ databases">
        <title>Paludisphaera mucosa sp. nov. a novel planctomycete from northern fen.</title>
        <authorList>
            <person name="Ivanova A."/>
        </authorList>
    </citation>
    <scope>NUCLEOTIDE SEQUENCE [LARGE SCALE GENOMIC DNA]</scope>
    <source>
        <strain evidence="8 9">Pla2</strain>
    </source>
</reference>
<evidence type="ECO:0000256" key="3">
    <source>
        <dbReference type="ARBA" id="ARBA00023274"/>
    </source>
</evidence>
<evidence type="ECO:0000313" key="9">
    <source>
        <dbReference type="Proteomes" id="UP001216907"/>
    </source>
</evidence>
<feature type="region of interest" description="Disordered" evidence="6">
    <location>
        <begin position="1"/>
        <end position="20"/>
    </location>
</feature>
<dbReference type="Proteomes" id="UP001216907">
    <property type="component" value="Unassembled WGS sequence"/>
</dbReference>
<evidence type="ECO:0000256" key="1">
    <source>
        <dbReference type="ARBA" id="ARBA00010618"/>
    </source>
</evidence>
<dbReference type="EMBL" id="JARRAG010000002">
    <property type="protein sequence ID" value="MDG3007205.1"/>
    <property type="molecule type" value="Genomic_DNA"/>
</dbReference>
<gene>
    <name evidence="5 8" type="primary">rplX</name>
    <name evidence="8" type="ORF">PZE19_25870</name>
</gene>
<feature type="region of interest" description="Disordered" evidence="6">
    <location>
        <begin position="104"/>
        <end position="126"/>
    </location>
</feature>
<dbReference type="CDD" id="cd06089">
    <property type="entry name" value="KOW_RPL26"/>
    <property type="match status" value="1"/>
</dbReference>
<comment type="similarity">
    <text evidence="1 5">Belongs to the universal ribosomal protein uL24 family.</text>
</comment>
<name>A0ABT6FI34_9BACT</name>
<dbReference type="HAMAP" id="MF_01326_B">
    <property type="entry name" value="Ribosomal_uL24_B"/>
    <property type="match status" value="1"/>
</dbReference>
<dbReference type="Gene3D" id="2.30.30.30">
    <property type="match status" value="1"/>
</dbReference>
<evidence type="ECO:0000256" key="6">
    <source>
        <dbReference type="SAM" id="MobiDB-lite"/>
    </source>
</evidence>
<dbReference type="InterPro" id="IPR003256">
    <property type="entry name" value="Ribosomal_uL24"/>
</dbReference>
<dbReference type="GO" id="GO:0005840">
    <property type="term" value="C:ribosome"/>
    <property type="evidence" value="ECO:0007669"/>
    <property type="project" value="UniProtKB-KW"/>
</dbReference>
<keyword evidence="5" id="KW-0694">RNA-binding</keyword>
<comment type="subunit">
    <text evidence="5">Part of the 50S ribosomal subunit.</text>
</comment>
<dbReference type="SUPFAM" id="SSF50104">
    <property type="entry name" value="Translation proteins SH3-like domain"/>
    <property type="match status" value="1"/>
</dbReference>
<protein>
    <recommendedName>
        <fullName evidence="4 5">Large ribosomal subunit protein uL24</fullName>
    </recommendedName>
</protein>
<proteinExistence type="inferred from homology"/>
<dbReference type="InterPro" id="IPR008991">
    <property type="entry name" value="Translation_prot_SH3-like_sf"/>
</dbReference>
<dbReference type="PANTHER" id="PTHR12903">
    <property type="entry name" value="MITOCHONDRIAL RIBOSOMAL PROTEIN L24"/>
    <property type="match status" value="1"/>
</dbReference>
<sequence>MHIRKDDQVEVIAGDDKGTPSSRRIAKVLRAIPSKNKVVVQGVNRVYKHMKPSQKNPQGGRLSKEMPVDVSNVMLFCPKCNRGVRQGARFTAEGRKERYCKKCGQGLGTLGPKKPAHAEAAKAAPR</sequence>
<dbReference type="NCBIfam" id="TIGR01079">
    <property type="entry name" value="rplX_bact"/>
    <property type="match status" value="1"/>
</dbReference>
<dbReference type="InterPro" id="IPR014722">
    <property type="entry name" value="Rib_uL2_dom2"/>
</dbReference>
<evidence type="ECO:0000256" key="4">
    <source>
        <dbReference type="ARBA" id="ARBA00035206"/>
    </source>
</evidence>
<comment type="function">
    <text evidence="5">One of the proteins that surrounds the polypeptide exit tunnel on the outside of the subunit.</text>
</comment>
<evidence type="ECO:0000256" key="5">
    <source>
        <dbReference type="HAMAP-Rule" id="MF_01326"/>
    </source>
</evidence>
<keyword evidence="9" id="KW-1185">Reference proteome</keyword>
<dbReference type="Pfam" id="PF17136">
    <property type="entry name" value="ribosomal_L24"/>
    <property type="match status" value="1"/>
</dbReference>